<feature type="region of interest" description="Disordered" evidence="3">
    <location>
        <begin position="297"/>
        <end position="797"/>
    </location>
</feature>
<feature type="compositionally biased region" description="Polar residues" evidence="3">
    <location>
        <begin position="559"/>
        <end position="582"/>
    </location>
</feature>
<evidence type="ECO:0000256" key="3">
    <source>
        <dbReference type="SAM" id="MobiDB-lite"/>
    </source>
</evidence>
<gene>
    <name evidence="8" type="primary">LOC109464516</name>
</gene>
<dbReference type="InterPro" id="IPR017874">
    <property type="entry name" value="CRIC_domain"/>
</dbReference>
<dbReference type="PROSITE" id="PS50105">
    <property type="entry name" value="SAM_DOMAIN"/>
    <property type="match status" value="1"/>
</dbReference>
<feature type="compositionally biased region" description="Low complexity" evidence="3">
    <location>
        <begin position="305"/>
        <end position="331"/>
    </location>
</feature>
<name>A0A6P4YE95_BRABE</name>
<dbReference type="Pfam" id="PF07647">
    <property type="entry name" value="SAM_2"/>
    <property type="match status" value="1"/>
</dbReference>
<dbReference type="InterPro" id="IPR001478">
    <property type="entry name" value="PDZ"/>
</dbReference>
<feature type="compositionally biased region" description="Polar residues" evidence="3">
    <location>
        <begin position="486"/>
        <end position="496"/>
    </location>
</feature>
<protein>
    <submittedName>
        <fullName evidence="8">Proteoglycan 4-like</fullName>
    </submittedName>
</protein>
<feature type="compositionally biased region" description="Basic and acidic residues" evidence="3">
    <location>
        <begin position="659"/>
        <end position="671"/>
    </location>
</feature>
<evidence type="ECO:0000313" key="7">
    <source>
        <dbReference type="Proteomes" id="UP000515135"/>
    </source>
</evidence>
<dbReference type="InterPro" id="IPR036034">
    <property type="entry name" value="PDZ_sf"/>
</dbReference>
<feature type="domain" description="CRIC" evidence="6">
    <location>
        <begin position="93"/>
        <end position="182"/>
    </location>
</feature>
<evidence type="ECO:0000256" key="2">
    <source>
        <dbReference type="ARBA" id="ARBA00022553"/>
    </source>
</evidence>
<dbReference type="PANTHER" id="PTHR12844:SF42">
    <property type="entry name" value="CONNECTOR ENHANCER OF KSR PROTEIN CNK"/>
    <property type="match status" value="1"/>
</dbReference>
<dbReference type="CDD" id="cd09511">
    <property type="entry name" value="SAM_CNK1_2_3-suppressor"/>
    <property type="match status" value="1"/>
</dbReference>
<reference evidence="8" key="1">
    <citation type="submission" date="2025-08" db="UniProtKB">
        <authorList>
            <consortium name="RefSeq"/>
        </authorList>
    </citation>
    <scope>IDENTIFICATION</scope>
    <source>
        <tissue evidence="8">Gonad</tissue>
    </source>
</reference>
<dbReference type="InterPro" id="IPR001660">
    <property type="entry name" value="SAM"/>
</dbReference>
<dbReference type="SUPFAM" id="SSF50156">
    <property type="entry name" value="PDZ domain-like"/>
    <property type="match status" value="1"/>
</dbReference>
<evidence type="ECO:0000313" key="8">
    <source>
        <dbReference type="RefSeq" id="XP_019617082.1"/>
    </source>
</evidence>
<feature type="compositionally biased region" description="Pro residues" evidence="3">
    <location>
        <begin position="361"/>
        <end position="374"/>
    </location>
</feature>
<keyword evidence="2" id="KW-0597">Phosphoprotein</keyword>
<evidence type="ECO:0000256" key="1">
    <source>
        <dbReference type="ARBA" id="ARBA00009498"/>
    </source>
</evidence>
<feature type="compositionally biased region" description="Basic and acidic residues" evidence="3">
    <location>
        <begin position="624"/>
        <end position="634"/>
    </location>
</feature>
<organism evidence="7 8">
    <name type="scientific">Branchiostoma belcheri</name>
    <name type="common">Amphioxus</name>
    <dbReference type="NCBI Taxonomy" id="7741"/>
    <lineage>
        <taxon>Eukaryota</taxon>
        <taxon>Metazoa</taxon>
        <taxon>Chordata</taxon>
        <taxon>Cephalochordata</taxon>
        <taxon>Leptocardii</taxon>
        <taxon>Amphioxiformes</taxon>
        <taxon>Branchiostomatidae</taxon>
        <taxon>Branchiostoma</taxon>
    </lineage>
</organism>
<keyword evidence="7" id="KW-1185">Reference proteome</keyword>
<dbReference type="Pfam" id="PF00595">
    <property type="entry name" value="PDZ"/>
    <property type="match status" value="1"/>
</dbReference>
<dbReference type="SMART" id="SM00454">
    <property type="entry name" value="SAM"/>
    <property type="match status" value="1"/>
</dbReference>
<dbReference type="GeneID" id="109464516"/>
<proteinExistence type="inferred from homology"/>
<dbReference type="KEGG" id="bbel:109464516"/>
<dbReference type="AlphaFoldDB" id="A0A6P4YE95"/>
<dbReference type="InterPro" id="IPR051566">
    <property type="entry name" value="CNKSR"/>
</dbReference>
<evidence type="ECO:0000259" key="4">
    <source>
        <dbReference type="PROSITE" id="PS50105"/>
    </source>
</evidence>
<comment type="similarity">
    <text evidence="1">Belongs to the CNKSR family.</text>
</comment>
<feature type="domain" description="PDZ" evidence="5">
    <location>
        <begin position="220"/>
        <end position="302"/>
    </location>
</feature>
<dbReference type="InterPro" id="IPR013761">
    <property type="entry name" value="SAM/pointed_sf"/>
</dbReference>
<dbReference type="Pfam" id="PF10534">
    <property type="entry name" value="CRIC_ras_sig"/>
    <property type="match status" value="1"/>
</dbReference>
<dbReference type="CDD" id="cd06748">
    <property type="entry name" value="PDZ_CNK1_2_3-like"/>
    <property type="match status" value="1"/>
</dbReference>
<feature type="domain" description="SAM" evidence="4">
    <location>
        <begin position="11"/>
        <end position="76"/>
    </location>
</feature>
<dbReference type="PANTHER" id="PTHR12844">
    <property type="entry name" value="CONNECTOR ENCHANCER OF KINASE SUPPRESSOR OF RAS"/>
    <property type="match status" value="1"/>
</dbReference>
<dbReference type="OrthoDB" id="74412at2759"/>
<dbReference type="InterPro" id="IPR049628">
    <property type="entry name" value="CNK1-3_SAM"/>
</dbReference>
<feature type="compositionally biased region" description="Basic and acidic residues" evidence="3">
    <location>
        <begin position="788"/>
        <end position="797"/>
    </location>
</feature>
<dbReference type="PROSITE" id="PS51290">
    <property type="entry name" value="CRIC"/>
    <property type="match status" value="1"/>
</dbReference>
<evidence type="ECO:0000259" key="6">
    <source>
        <dbReference type="PROSITE" id="PS51290"/>
    </source>
</evidence>
<feature type="compositionally biased region" description="Polar residues" evidence="3">
    <location>
        <begin position="385"/>
        <end position="397"/>
    </location>
</feature>
<dbReference type="Proteomes" id="UP000515135">
    <property type="component" value="Unplaced"/>
</dbReference>
<evidence type="ECO:0000259" key="5">
    <source>
        <dbReference type="PROSITE" id="PS50106"/>
    </source>
</evidence>
<feature type="compositionally biased region" description="Acidic residues" evidence="3">
    <location>
        <begin position="430"/>
        <end position="439"/>
    </location>
</feature>
<sequence>MANAMESVGSWTPKQVGLWLKGLDDAIQPYIQSFILAGVTGEHLLNLSHRDMDRLNITKVGHQEIILEAVDLLCALNFGLENETLQSLTVALGLNVENLEMAMTVRNQQSILVGLAGPRDNYKLPPDILRAICDVLSAAKAVVSWLDRTPFVHMMNYIAIRNRIVRICLGFTSSVHKDPNKRDTEETVVPLCKELAMLSQSLQQSVKDDPQVCSPARVDVVTLTNVDHKLGLGMFIQSSFNGTHYVTGTKEGSPAYTCKRIHPGDEILQVNYQTVVGWKLQKLVDALKEDPHGVVITFKKRPKTSRSSGTPSRPSSGSSSRVSQGSRHSSGNHIRGRSLDSASPANSVGRVPPSPLVELYLPPPPPEPYKPRIPFPANVSHDQTETSAQPSRYQSIDVQPREDVVQRSPVSFPRPARSHSLHVPIYGPQWDEEEEETPLEESLPAYMPRGGHRRSKREAAQPLVSTKPTVRDTRRSSQRHSRSSRPTNMQMRSFSPQRDEDRLLLVSAEVLPVPDEASTEASSPQVVKDRPERFSPSRQEPVPSKPSPLQQRRLKKDSGLSSGNMAEMQTRQEPVPSKSSPQLPDGNQRRLKKDGRLSPGNMAELEMRQEPVPSKPSPLLSGDVKSRRQEKKSDLSQGKIAEMQTRQEPVPSKPSPFLSEERARAPERKSELSPGKMPKTQTRQEPLPSKPTPLLSDGRKLERKSGPSPGNVLESKIRPEPVTSKPSPLLSHGKPRHLELNSRPSPGNVPEDMTRQEPGHSRSSPLLFRGKPGHQEKKIGISPGKMPEMMRPEQTKG</sequence>
<dbReference type="Gene3D" id="2.30.42.10">
    <property type="match status" value="1"/>
</dbReference>
<accession>A0A6P4YE95</accession>
<dbReference type="RefSeq" id="XP_019617082.1">
    <property type="nucleotide sequence ID" value="XM_019761523.1"/>
</dbReference>
<dbReference type="SMART" id="SM00228">
    <property type="entry name" value="PDZ"/>
    <property type="match status" value="1"/>
</dbReference>
<dbReference type="FunFam" id="2.30.42.10:FF:000060">
    <property type="entry name" value="Connector enhancer of kinase suppressor of Ras 2"/>
    <property type="match status" value="1"/>
</dbReference>
<dbReference type="PROSITE" id="PS50106">
    <property type="entry name" value="PDZ"/>
    <property type="match status" value="1"/>
</dbReference>
<dbReference type="Gene3D" id="1.10.150.50">
    <property type="entry name" value="Transcription Factor, Ets-1"/>
    <property type="match status" value="1"/>
</dbReference>
<dbReference type="SUPFAM" id="SSF47769">
    <property type="entry name" value="SAM/Pointed domain"/>
    <property type="match status" value="1"/>
</dbReference>